<accession>A0ABR0T415</accession>
<dbReference type="EMBL" id="JAVFKD010000001">
    <property type="protein sequence ID" value="KAK5998721.1"/>
    <property type="molecule type" value="Genomic_DNA"/>
</dbReference>
<name>A0ABR0T415_9HYPO</name>
<gene>
    <name evidence="2" type="ORF">PT974_01103</name>
</gene>
<dbReference type="InterPro" id="IPR037401">
    <property type="entry name" value="SnoaL-like"/>
</dbReference>
<keyword evidence="3" id="KW-1185">Reference proteome</keyword>
<feature type="domain" description="SnoaL-like" evidence="1">
    <location>
        <begin position="8"/>
        <end position="116"/>
    </location>
</feature>
<evidence type="ECO:0000313" key="3">
    <source>
        <dbReference type="Proteomes" id="UP001338125"/>
    </source>
</evidence>
<dbReference type="InterPro" id="IPR032710">
    <property type="entry name" value="NTF2-like_dom_sf"/>
</dbReference>
<organism evidence="2 3">
    <name type="scientific">Cladobotryum mycophilum</name>
    <dbReference type="NCBI Taxonomy" id="491253"/>
    <lineage>
        <taxon>Eukaryota</taxon>
        <taxon>Fungi</taxon>
        <taxon>Dikarya</taxon>
        <taxon>Ascomycota</taxon>
        <taxon>Pezizomycotina</taxon>
        <taxon>Sordariomycetes</taxon>
        <taxon>Hypocreomycetidae</taxon>
        <taxon>Hypocreales</taxon>
        <taxon>Hypocreaceae</taxon>
        <taxon>Cladobotryum</taxon>
    </lineage>
</organism>
<dbReference type="SUPFAM" id="SSF54427">
    <property type="entry name" value="NTF2-like"/>
    <property type="match status" value="1"/>
</dbReference>
<reference evidence="2 3" key="1">
    <citation type="submission" date="2024-01" db="EMBL/GenBank/DDBJ databases">
        <title>Complete genome of Cladobotryum mycophilum ATHUM6906.</title>
        <authorList>
            <person name="Christinaki A.C."/>
            <person name="Myridakis A.I."/>
            <person name="Kouvelis V.N."/>
        </authorList>
    </citation>
    <scope>NUCLEOTIDE SEQUENCE [LARGE SCALE GENOMIC DNA]</scope>
    <source>
        <strain evidence="2 3">ATHUM6906</strain>
    </source>
</reference>
<comment type="caution">
    <text evidence="2">The sequence shown here is derived from an EMBL/GenBank/DDBJ whole genome shotgun (WGS) entry which is preliminary data.</text>
</comment>
<dbReference type="Gene3D" id="3.10.450.50">
    <property type="match status" value="1"/>
</dbReference>
<sequence>MDPVARAQYLEAAHNSHDIDRFIDLFADNIVLSDYVLGVVNFDKAGIRTLYEGLFAGHENLRFTTRKASGTDELFAWEVDLSFTAGSAIGFLNVGEGQDVVLKGVSVQRWEAGKIYDQQDYFMVEKIDGVPVVPV</sequence>
<protein>
    <recommendedName>
        <fullName evidence="1">SnoaL-like domain-containing protein</fullName>
    </recommendedName>
</protein>
<evidence type="ECO:0000313" key="2">
    <source>
        <dbReference type="EMBL" id="KAK5998721.1"/>
    </source>
</evidence>
<proteinExistence type="predicted"/>
<dbReference type="Proteomes" id="UP001338125">
    <property type="component" value="Unassembled WGS sequence"/>
</dbReference>
<evidence type="ECO:0000259" key="1">
    <source>
        <dbReference type="Pfam" id="PF12680"/>
    </source>
</evidence>
<dbReference type="Pfam" id="PF12680">
    <property type="entry name" value="SnoaL_2"/>
    <property type="match status" value="1"/>
</dbReference>